<dbReference type="Proteomes" id="UP000439965">
    <property type="component" value="Unassembled WGS sequence"/>
</dbReference>
<feature type="non-terminal residue" evidence="1">
    <location>
        <position position="32"/>
    </location>
</feature>
<keyword evidence="1" id="KW-0808">Transferase</keyword>
<name>A0A6I4XX82_ENTGA</name>
<reference evidence="1 2" key="1">
    <citation type="submission" date="2019-04" db="EMBL/GenBank/DDBJ databases">
        <title>Step-wise assembly of the neonatal virome modulated by breast feeding.</title>
        <authorList>
            <person name="Liang G."/>
            <person name="Bushman F."/>
        </authorList>
    </citation>
    <scope>NUCLEOTIDE SEQUENCE [LARGE SCALE GENOMIC DNA]</scope>
    <source>
        <strain evidence="1 2">E3404</strain>
    </source>
</reference>
<dbReference type="EMBL" id="WVTI01000530">
    <property type="protein sequence ID" value="MXS28128.1"/>
    <property type="molecule type" value="Genomic_DNA"/>
</dbReference>
<evidence type="ECO:0000313" key="1">
    <source>
        <dbReference type="EMBL" id="MXS28128.1"/>
    </source>
</evidence>
<accession>A0A6I4XX82</accession>
<dbReference type="GO" id="GO:0016301">
    <property type="term" value="F:kinase activity"/>
    <property type="evidence" value="ECO:0007669"/>
    <property type="project" value="UniProtKB-KW"/>
</dbReference>
<keyword evidence="1" id="KW-0418">Kinase</keyword>
<protein>
    <submittedName>
        <fullName evidence="1">HPr kinase/phosphorylase</fullName>
    </submittedName>
</protein>
<organism evidence="1 2">
    <name type="scientific">Enterococcus gallinarum</name>
    <dbReference type="NCBI Taxonomy" id="1353"/>
    <lineage>
        <taxon>Bacteria</taxon>
        <taxon>Bacillati</taxon>
        <taxon>Bacillota</taxon>
        <taxon>Bacilli</taxon>
        <taxon>Lactobacillales</taxon>
        <taxon>Enterococcaceae</taxon>
        <taxon>Enterococcus</taxon>
    </lineage>
</organism>
<evidence type="ECO:0000313" key="2">
    <source>
        <dbReference type="Proteomes" id="UP000439965"/>
    </source>
</evidence>
<comment type="caution">
    <text evidence="1">The sequence shown here is derived from an EMBL/GenBank/DDBJ whole genome shotgun (WGS) entry which is preliminary data.</text>
</comment>
<proteinExistence type="predicted"/>
<gene>
    <name evidence="1" type="ORF">GTI89_18980</name>
</gene>
<dbReference type="AlphaFoldDB" id="A0A6I4XX82"/>
<sequence>MTEVVKIYQLVENLSLEVVYGDEESLNRTIKT</sequence>